<dbReference type="EMBL" id="MCGE01000009">
    <property type="protein sequence ID" value="ORZ17652.1"/>
    <property type="molecule type" value="Genomic_DNA"/>
</dbReference>
<accession>A0A1X2IJE1</accession>
<dbReference type="Proteomes" id="UP000193560">
    <property type="component" value="Unassembled WGS sequence"/>
</dbReference>
<name>A0A1X2IJE1_9FUNG</name>
<evidence type="ECO:0000313" key="3">
    <source>
        <dbReference type="Proteomes" id="UP000193560"/>
    </source>
</evidence>
<sequence>MHFFSALFLGLGLVLCTLQPFGMALPLTRRAVSISLKSESAFCSFLPPHAGDDVGGTEENGIPFCSTSGLSSSNRVFPSGFIESAHYASTSAYVQVTGRMDRSKYSLKASDGGGQYDNRDIDNVVCNEYKYFVNMLEPDNGQYCIRCCQSQSDCHLGESEKGCETIIPGDYS</sequence>
<dbReference type="STRING" id="90262.A0A1X2IJE1"/>
<evidence type="ECO:0000256" key="1">
    <source>
        <dbReference type="SAM" id="SignalP"/>
    </source>
</evidence>
<keyword evidence="1" id="KW-0732">Signal</keyword>
<feature type="chain" id="PRO_5012281548" evidence="1">
    <location>
        <begin position="25"/>
        <end position="172"/>
    </location>
</feature>
<feature type="signal peptide" evidence="1">
    <location>
        <begin position="1"/>
        <end position="24"/>
    </location>
</feature>
<evidence type="ECO:0000313" key="2">
    <source>
        <dbReference type="EMBL" id="ORZ17652.1"/>
    </source>
</evidence>
<gene>
    <name evidence="2" type="ORF">BCR42DRAFT_412239</name>
</gene>
<comment type="caution">
    <text evidence="2">The sequence shown here is derived from an EMBL/GenBank/DDBJ whole genome shotgun (WGS) entry which is preliminary data.</text>
</comment>
<organism evidence="2 3">
    <name type="scientific">Absidia repens</name>
    <dbReference type="NCBI Taxonomy" id="90262"/>
    <lineage>
        <taxon>Eukaryota</taxon>
        <taxon>Fungi</taxon>
        <taxon>Fungi incertae sedis</taxon>
        <taxon>Mucoromycota</taxon>
        <taxon>Mucoromycotina</taxon>
        <taxon>Mucoromycetes</taxon>
        <taxon>Mucorales</taxon>
        <taxon>Cunninghamellaceae</taxon>
        <taxon>Absidia</taxon>
    </lineage>
</organism>
<protein>
    <submittedName>
        <fullName evidence="2">Uncharacterized protein</fullName>
    </submittedName>
</protein>
<reference evidence="2 3" key="1">
    <citation type="submission" date="2016-07" db="EMBL/GenBank/DDBJ databases">
        <title>Pervasive Adenine N6-methylation of Active Genes in Fungi.</title>
        <authorList>
            <consortium name="DOE Joint Genome Institute"/>
            <person name="Mondo S.J."/>
            <person name="Dannebaum R.O."/>
            <person name="Kuo R.C."/>
            <person name="Labutti K."/>
            <person name="Haridas S."/>
            <person name="Kuo A."/>
            <person name="Salamov A."/>
            <person name="Ahrendt S.R."/>
            <person name="Lipzen A."/>
            <person name="Sullivan W."/>
            <person name="Andreopoulos W.B."/>
            <person name="Clum A."/>
            <person name="Lindquist E."/>
            <person name="Daum C."/>
            <person name="Ramamoorthy G.K."/>
            <person name="Gryganskyi A."/>
            <person name="Culley D."/>
            <person name="Magnuson J.K."/>
            <person name="James T.Y."/>
            <person name="O'Malley M.A."/>
            <person name="Stajich J.E."/>
            <person name="Spatafora J.W."/>
            <person name="Visel A."/>
            <person name="Grigoriev I.V."/>
        </authorList>
    </citation>
    <scope>NUCLEOTIDE SEQUENCE [LARGE SCALE GENOMIC DNA]</scope>
    <source>
        <strain evidence="2 3">NRRL 1336</strain>
    </source>
</reference>
<dbReference type="AlphaFoldDB" id="A0A1X2IJE1"/>
<dbReference type="OrthoDB" id="3044029at2759"/>
<keyword evidence="3" id="KW-1185">Reference proteome</keyword>
<proteinExistence type="predicted"/>